<protein>
    <submittedName>
        <fullName evidence="1">Uncharacterized protein</fullName>
    </submittedName>
</protein>
<keyword evidence="2" id="KW-1185">Reference proteome</keyword>
<dbReference type="Proteomes" id="UP000823674">
    <property type="component" value="Chromosome A05"/>
</dbReference>
<evidence type="ECO:0000313" key="2">
    <source>
        <dbReference type="Proteomes" id="UP000823674"/>
    </source>
</evidence>
<comment type="caution">
    <text evidence="1">The sequence shown here is derived from an EMBL/GenBank/DDBJ whole genome shotgun (WGS) entry which is preliminary data.</text>
</comment>
<proteinExistence type="predicted"/>
<reference evidence="1 2" key="1">
    <citation type="submission" date="2021-03" db="EMBL/GenBank/DDBJ databases">
        <authorList>
            <person name="King G.J."/>
            <person name="Bancroft I."/>
            <person name="Baten A."/>
            <person name="Bloomfield J."/>
            <person name="Borpatragohain P."/>
            <person name="He Z."/>
            <person name="Irish N."/>
            <person name="Irwin J."/>
            <person name="Liu K."/>
            <person name="Mauleon R.P."/>
            <person name="Moore J."/>
            <person name="Morris R."/>
            <person name="Ostergaard L."/>
            <person name="Wang B."/>
            <person name="Wells R."/>
        </authorList>
    </citation>
    <scope>NUCLEOTIDE SEQUENCE [LARGE SCALE GENOMIC DNA]</scope>
    <source>
        <strain evidence="1">R-o-18</strain>
        <tissue evidence="1">Leaf</tissue>
    </source>
</reference>
<name>A0ABQ7MI11_BRACM</name>
<organism evidence="1 2">
    <name type="scientific">Brassica rapa subsp. trilocularis</name>
    <dbReference type="NCBI Taxonomy" id="1813537"/>
    <lineage>
        <taxon>Eukaryota</taxon>
        <taxon>Viridiplantae</taxon>
        <taxon>Streptophyta</taxon>
        <taxon>Embryophyta</taxon>
        <taxon>Tracheophyta</taxon>
        <taxon>Spermatophyta</taxon>
        <taxon>Magnoliopsida</taxon>
        <taxon>eudicotyledons</taxon>
        <taxon>Gunneridae</taxon>
        <taxon>Pentapetalae</taxon>
        <taxon>rosids</taxon>
        <taxon>malvids</taxon>
        <taxon>Brassicales</taxon>
        <taxon>Brassicaceae</taxon>
        <taxon>Brassiceae</taxon>
        <taxon>Brassica</taxon>
    </lineage>
</organism>
<gene>
    <name evidence="1" type="primary">A05g508560.1_BraROA</name>
    <name evidence="1" type="ORF">IGI04_020192</name>
</gene>
<evidence type="ECO:0000313" key="1">
    <source>
        <dbReference type="EMBL" id="KAG5398378.1"/>
    </source>
</evidence>
<sequence>MNQWNLRFSAFLISKHEQEIVSENSDGFHKISGTASRMGLYSRQYDKAVVFFHLDSKRRFCL</sequence>
<accession>A0ABQ7MI11</accession>
<dbReference type="EMBL" id="JADBGQ010000005">
    <property type="protein sequence ID" value="KAG5398378.1"/>
    <property type="molecule type" value="Genomic_DNA"/>
</dbReference>